<dbReference type="Ensembl" id="ENSEEET00000037506.2">
    <property type="protein sequence ID" value="ENSEEEP00000037071.2"/>
    <property type="gene ID" value="ENSEEEG00000017606.2"/>
</dbReference>
<organism evidence="3 4">
    <name type="scientific">Electrophorus electricus</name>
    <name type="common">Electric eel</name>
    <name type="synonym">Gymnotus electricus</name>
    <dbReference type="NCBI Taxonomy" id="8005"/>
    <lineage>
        <taxon>Eukaryota</taxon>
        <taxon>Metazoa</taxon>
        <taxon>Chordata</taxon>
        <taxon>Craniata</taxon>
        <taxon>Vertebrata</taxon>
        <taxon>Euteleostomi</taxon>
        <taxon>Actinopterygii</taxon>
        <taxon>Neopterygii</taxon>
        <taxon>Teleostei</taxon>
        <taxon>Ostariophysi</taxon>
        <taxon>Gymnotiformes</taxon>
        <taxon>Gymnotoidei</taxon>
        <taxon>Gymnotidae</taxon>
        <taxon>Electrophorus</taxon>
    </lineage>
</organism>
<accession>A0A4W4GLE1</accession>
<feature type="transmembrane region" description="Helical" evidence="2">
    <location>
        <begin position="74"/>
        <end position="92"/>
    </location>
</feature>
<dbReference type="STRING" id="8005.ENSEEEP00000037071"/>
<protein>
    <recommendedName>
        <fullName evidence="5">WW domain binding protein 1</fullName>
    </recommendedName>
</protein>
<feature type="region of interest" description="Disordered" evidence="1">
    <location>
        <begin position="387"/>
        <end position="417"/>
    </location>
</feature>
<dbReference type="GeneTree" id="ENSGT00950000183109"/>
<keyword evidence="2" id="KW-1133">Transmembrane helix</keyword>
<evidence type="ECO:0000313" key="4">
    <source>
        <dbReference type="Proteomes" id="UP000314983"/>
    </source>
</evidence>
<dbReference type="InterPro" id="IPR021684">
    <property type="entry name" value="WBP1-like"/>
</dbReference>
<reference evidence="4" key="2">
    <citation type="journal article" date="2017" name="Sci. Adv.">
        <title>A tail of two voltages: Proteomic comparison of the three electric organs of the electric eel.</title>
        <authorList>
            <person name="Traeger L.L."/>
            <person name="Sabat G."/>
            <person name="Barrett-Wilt G.A."/>
            <person name="Wells G.B."/>
            <person name="Sussman M.R."/>
        </authorList>
    </citation>
    <scope>NUCLEOTIDE SEQUENCE [LARGE SCALE GENOMIC DNA]</scope>
</reference>
<keyword evidence="2" id="KW-0472">Membrane</keyword>
<reference evidence="3" key="4">
    <citation type="submission" date="2025-08" db="UniProtKB">
        <authorList>
            <consortium name="Ensembl"/>
        </authorList>
    </citation>
    <scope>IDENTIFICATION</scope>
</reference>
<evidence type="ECO:0008006" key="5">
    <source>
        <dbReference type="Google" id="ProtNLM"/>
    </source>
</evidence>
<feature type="compositionally biased region" description="Polar residues" evidence="1">
    <location>
        <begin position="387"/>
        <end position="400"/>
    </location>
</feature>
<evidence type="ECO:0000313" key="3">
    <source>
        <dbReference type="Ensembl" id="ENSEEEP00000037071.2"/>
    </source>
</evidence>
<dbReference type="InterPro" id="IPR051994">
    <property type="entry name" value="WW_domain-binding"/>
</dbReference>
<name>A0A4W4GLE1_ELEEL</name>
<reference evidence="3" key="5">
    <citation type="submission" date="2025-09" db="UniProtKB">
        <authorList>
            <consortium name="Ensembl"/>
        </authorList>
    </citation>
    <scope>IDENTIFICATION</scope>
</reference>
<feature type="region of interest" description="Disordered" evidence="1">
    <location>
        <begin position="211"/>
        <end position="254"/>
    </location>
</feature>
<keyword evidence="2" id="KW-0812">Transmembrane</keyword>
<dbReference type="Pfam" id="PF11669">
    <property type="entry name" value="WBP-1"/>
    <property type="match status" value="1"/>
</dbReference>
<reference evidence="4" key="1">
    <citation type="journal article" date="2014" name="Science">
        <title>Nonhuman genetics. Genomic basis for the convergent evolution of electric organs.</title>
        <authorList>
            <person name="Gallant J.R."/>
            <person name="Traeger L.L."/>
            <person name="Volkening J.D."/>
            <person name="Moffett H."/>
            <person name="Chen P.H."/>
            <person name="Novina C.D."/>
            <person name="Phillips G.N.Jr."/>
            <person name="Anand R."/>
            <person name="Wells G.B."/>
            <person name="Pinch M."/>
            <person name="Guth R."/>
            <person name="Unguez G.A."/>
            <person name="Albert J.S."/>
            <person name="Zakon H.H."/>
            <person name="Samanta M.P."/>
            <person name="Sussman M.R."/>
        </authorList>
    </citation>
    <scope>NUCLEOTIDE SEQUENCE [LARGE SCALE GENOMIC DNA]</scope>
</reference>
<proteinExistence type="predicted"/>
<reference evidence="3" key="3">
    <citation type="submission" date="2020-05" db="EMBL/GenBank/DDBJ databases">
        <title>Electrophorus electricus (electric eel) genome, fEleEle1, primary haplotype.</title>
        <authorList>
            <person name="Myers G."/>
            <person name="Meyer A."/>
            <person name="Fedrigo O."/>
            <person name="Formenti G."/>
            <person name="Rhie A."/>
            <person name="Tracey A."/>
            <person name="Sims Y."/>
            <person name="Jarvis E.D."/>
        </authorList>
    </citation>
    <scope>NUCLEOTIDE SEQUENCE [LARGE SCALE GENOMIC DNA]</scope>
</reference>
<evidence type="ECO:0000256" key="1">
    <source>
        <dbReference type="SAM" id="MobiDB-lite"/>
    </source>
</evidence>
<keyword evidence="4" id="KW-1185">Reference proteome</keyword>
<feature type="compositionally biased region" description="Pro residues" evidence="1">
    <location>
        <begin position="230"/>
        <end position="252"/>
    </location>
</feature>
<dbReference type="PANTHER" id="PTHR16209:SF5">
    <property type="entry name" value="WW DOMAIN-BINDING PROTEIN 1"/>
    <property type="match status" value="1"/>
</dbReference>
<dbReference type="Proteomes" id="UP000314983">
    <property type="component" value="Chromosome 11"/>
</dbReference>
<dbReference type="PANTHER" id="PTHR16209">
    <property type="entry name" value="VESICULAR, OVEREXPRESSED IN CANCER, PROSURVIVAL PROTEIN 1"/>
    <property type="match status" value="1"/>
</dbReference>
<dbReference type="AlphaFoldDB" id="A0A4W4GLE1"/>
<sequence length="417" mass="45215">MFFSLHIHLAHTFTECNLSNSELRTLLKGQTVATWWGLNCPTYCPGANNRPPYLCETGYCCGESGCCTYYYELWWFWLLWTVLLLFSCCCAYRHRRAKLRLQQQQRQREINLMAYHRACSYPDPTLDLSFLAAFKLPSYEEVAAQPNTPPPPYSADVAQQSGALYARAGPSGMTSSHSSGNCTSCSCDSCSLSSPCSTSFSVQVTDDALTSNATTPSDSGHACRASHFPGPHPSPPPAAEQSAPPQPSPPLSVTPMLLQYPQGAESSLCGESPYSKVAHSPLKHTFFSSSVCVFEAEGREPGTKCSEQCSEEGLSENHFRHRSLTGDSGIEVCRCQVRCEEDDEETGESGKEGGEIPEEVGLVHDSADCSHRALSVQSQLLAGDNSQSQLLAGDNSQSGPTCVKERGGDSIVTVQSS</sequence>
<evidence type="ECO:0000256" key="2">
    <source>
        <dbReference type="SAM" id="Phobius"/>
    </source>
</evidence>
<dbReference type="OMA" id="DKVVEHH"/>